<organism evidence="2">
    <name type="scientific">Absidia glauca</name>
    <name type="common">Pin mould</name>
    <dbReference type="NCBI Taxonomy" id="4829"/>
    <lineage>
        <taxon>Eukaryota</taxon>
        <taxon>Fungi</taxon>
        <taxon>Fungi incertae sedis</taxon>
        <taxon>Mucoromycota</taxon>
        <taxon>Mucoromycotina</taxon>
        <taxon>Mucoromycetes</taxon>
        <taxon>Mucorales</taxon>
        <taxon>Cunninghamellaceae</taxon>
        <taxon>Absidia</taxon>
    </lineage>
</organism>
<sequence length="130" mass="14536">MSQQQQSEERNVRRRITVSCASCGSTTHRRSTHRDCPMNVRIQLDAEPHGQPQSHIPEECCPHCGSTSHRRSTHRDCLNNARNANTHVFPSISPRISSSLEGPSSSTLPDTPTIEGENLLHFDSPQMHLC</sequence>
<dbReference type="InParanoid" id="A0A163J361"/>
<name>A0A163J361_ABSGL</name>
<keyword evidence="3" id="KW-1185">Reference proteome</keyword>
<dbReference type="Proteomes" id="UP000078561">
    <property type="component" value="Unassembled WGS sequence"/>
</dbReference>
<evidence type="ECO:0000313" key="3">
    <source>
        <dbReference type="Proteomes" id="UP000078561"/>
    </source>
</evidence>
<dbReference type="EMBL" id="LT551458">
    <property type="protein sequence ID" value="SAL96884.1"/>
    <property type="molecule type" value="Genomic_DNA"/>
</dbReference>
<evidence type="ECO:0000313" key="2">
    <source>
        <dbReference type="EMBL" id="SAL96884.1"/>
    </source>
</evidence>
<dbReference type="OrthoDB" id="2284604at2759"/>
<feature type="region of interest" description="Disordered" evidence="1">
    <location>
        <begin position="88"/>
        <end position="110"/>
    </location>
</feature>
<dbReference type="AlphaFoldDB" id="A0A163J361"/>
<proteinExistence type="predicted"/>
<accession>A0A163J361</accession>
<evidence type="ECO:0000256" key="1">
    <source>
        <dbReference type="SAM" id="MobiDB-lite"/>
    </source>
</evidence>
<feature type="compositionally biased region" description="Low complexity" evidence="1">
    <location>
        <begin position="93"/>
        <end position="106"/>
    </location>
</feature>
<protein>
    <submittedName>
        <fullName evidence="2">Uncharacterized protein</fullName>
    </submittedName>
</protein>
<gene>
    <name evidence="2" type="primary">ABSGL_02334.1 scaffold 3363</name>
</gene>
<reference evidence="2" key="1">
    <citation type="submission" date="2016-04" db="EMBL/GenBank/DDBJ databases">
        <authorList>
            <person name="Evans L.H."/>
            <person name="Alamgir A."/>
            <person name="Owens N."/>
            <person name="Weber N.D."/>
            <person name="Virtaneva K."/>
            <person name="Barbian K."/>
            <person name="Babar A."/>
            <person name="Rosenke K."/>
        </authorList>
    </citation>
    <scope>NUCLEOTIDE SEQUENCE [LARGE SCALE GENOMIC DNA]</scope>
    <source>
        <strain evidence="2">CBS 101.48</strain>
    </source>
</reference>